<dbReference type="AlphaFoldDB" id="A0A9W6VET4"/>
<comment type="caution">
    <text evidence="1">The sequence shown here is derived from an EMBL/GenBank/DDBJ whole genome shotgun (WGS) entry which is preliminary data.</text>
</comment>
<evidence type="ECO:0000313" key="2">
    <source>
        <dbReference type="Proteomes" id="UP001165136"/>
    </source>
</evidence>
<dbReference type="PANTHER" id="PTHR37946:SF1">
    <property type="entry name" value="SLL1969 PROTEIN"/>
    <property type="match status" value="1"/>
</dbReference>
<keyword evidence="2" id="KW-1185">Reference proteome</keyword>
<dbReference type="EMBL" id="BSTI01000001">
    <property type="protein sequence ID" value="GLY63816.1"/>
    <property type="molecule type" value="Genomic_DNA"/>
</dbReference>
<accession>A0A9W6VET4</accession>
<dbReference type="Gene3D" id="3.40.50.1820">
    <property type="entry name" value="alpha/beta hydrolase"/>
    <property type="match status" value="1"/>
</dbReference>
<proteinExistence type="predicted"/>
<dbReference type="Pfam" id="PF02089">
    <property type="entry name" value="Palm_thioest"/>
    <property type="match status" value="1"/>
</dbReference>
<sequence length="247" mass="26418">MLRAVMSEIASVVTHLARYPTAVGRRWTIAAPAPPTVLERPLVVLPGLADNAAIFTELRRALPGPVVSFGYSPLIGDVRVAAGQLAEQIEELCAVAGVSTVDVVGHSLGGLIARYYVQRLGGHRRVHHTVTIATPHRGTVTAWLLSPLPLVRQLRPGSDLFEELTEPAPECTARFVTFSSTADALILPARNAQLEHPDLTVRNVVIADVGHLALAADRDVIAEIRALLVPESPAEELRSATTVPRSA</sequence>
<name>A0A9W6VET4_9PSEU</name>
<reference evidence="1" key="1">
    <citation type="submission" date="2023-03" db="EMBL/GenBank/DDBJ databases">
        <title>Amycolatopsis taiwanensis NBRC 103393.</title>
        <authorList>
            <person name="Ichikawa N."/>
            <person name="Sato H."/>
            <person name="Tonouchi N."/>
        </authorList>
    </citation>
    <scope>NUCLEOTIDE SEQUENCE</scope>
    <source>
        <strain evidence="1">NBRC 103393</strain>
    </source>
</reference>
<gene>
    <name evidence="1" type="ORF">Atai01_04350</name>
</gene>
<dbReference type="InterPro" id="IPR029058">
    <property type="entry name" value="AB_hydrolase_fold"/>
</dbReference>
<protein>
    <submittedName>
        <fullName evidence="1">Lipase</fullName>
    </submittedName>
</protein>
<dbReference type="SUPFAM" id="SSF53474">
    <property type="entry name" value="alpha/beta-Hydrolases"/>
    <property type="match status" value="1"/>
</dbReference>
<organism evidence="1 2">
    <name type="scientific">Amycolatopsis taiwanensis</name>
    <dbReference type="NCBI Taxonomy" id="342230"/>
    <lineage>
        <taxon>Bacteria</taxon>
        <taxon>Bacillati</taxon>
        <taxon>Actinomycetota</taxon>
        <taxon>Actinomycetes</taxon>
        <taxon>Pseudonocardiales</taxon>
        <taxon>Pseudonocardiaceae</taxon>
        <taxon>Amycolatopsis</taxon>
    </lineage>
</organism>
<evidence type="ECO:0000313" key="1">
    <source>
        <dbReference type="EMBL" id="GLY63816.1"/>
    </source>
</evidence>
<dbReference type="Proteomes" id="UP001165136">
    <property type="component" value="Unassembled WGS sequence"/>
</dbReference>
<dbReference type="PANTHER" id="PTHR37946">
    <property type="entry name" value="SLL1969 PROTEIN"/>
    <property type="match status" value="1"/>
</dbReference>